<evidence type="ECO:0000256" key="3">
    <source>
        <dbReference type="ARBA" id="ARBA00022561"/>
    </source>
</evidence>
<proteinExistence type="inferred from homology"/>
<comment type="function">
    <text evidence="15">Minor protein of the capsid that localizes along the inner surface of the virion, within the central cavities beneath the L1 pentamers. Plays a role in capsid stabilization through interaction with the major capsid protein L1. Once the virion enters the host cell, L2 escorts the genomic DNA into the nucleus by promoting escape from the endosomal compartments and traffic through the host Golgi network. Mechanistically, the C-terminus of L2 possesses a cell-penetrating peptide that protudes from the host endosome, interacts with host cytoplasmic retromer cargo and thereby mediates the capsid delivery to the host trans-Golgi network. Plays a role through its interaction with host dynein in the intracellular microtubule-dependent transport of viral capsid toward the nucleus. Mediates the viral genome import into the nucleus through binding to host importins. Once within the nucleus, L2 localizes viral genomes to host PML bodies in order to activate early gene expression for establishment of infection. Later on, promotes late gene expression by interacting with the viral E2 protein and by inhibiting its transcriptional activation functions. During virion assembly, encapsidates the genome by direct interaction with the viral DNA.</text>
</comment>
<keyword evidence="5 15" id="KW-0945">Host-virus interaction</keyword>
<keyword evidence="7 15" id="KW-0946">Virion</keyword>
<dbReference type="GO" id="GO:0003677">
    <property type="term" value="F:DNA binding"/>
    <property type="evidence" value="ECO:0007669"/>
    <property type="project" value="UniProtKB-UniRule"/>
</dbReference>
<dbReference type="GO" id="GO:0043657">
    <property type="term" value="C:host cell"/>
    <property type="evidence" value="ECO:0007669"/>
    <property type="project" value="GOC"/>
</dbReference>
<evidence type="ECO:0000256" key="12">
    <source>
        <dbReference type="ARBA" id="ARBA00023125"/>
    </source>
</evidence>
<keyword evidence="10" id="KW-1039">Host endosome</keyword>
<evidence type="ECO:0000256" key="5">
    <source>
        <dbReference type="ARBA" id="ARBA00022581"/>
    </source>
</evidence>
<evidence type="ECO:0000313" key="17">
    <source>
        <dbReference type="Proteomes" id="UP000138915"/>
    </source>
</evidence>
<keyword evidence="4 15" id="KW-1048">Host nucleus</keyword>
<keyword evidence="14 15" id="KW-1160">Virus entry into host cell</keyword>
<comment type="subcellular location">
    <subcellularLocation>
        <location evidence="15">Virion</location>
    </subcellularLocation>
    <subcellularLocation>
        <location evidence="15">Host nucleus</location>
    </subcellularLocation>
</comment>
<evidence type="ECO:0000256" key="2">
    <source>
        <dbReference type="ARBA" id="ARBA00022553"/>
    </source>
</evidence>
<keyword evidence="6" id="KW-1040">Host Golgi apparatus</keyword>
<feature type="disulfide bond" evidence="15">
    <location>
        <begin position="20"/>
        <end position="26"/>
    </location>
</feature>
<dbReference type="GO" id="GO:0019028">
    <property type="term" value="C:viral capsid"/>
    <property type="evidence" value="ECO:0007669"/>
    <property type="project" value="UniProtKB-UniRule"/>
</dbReference>
<evidence type="ECO:0000256" key="13">
    <source>
        <dbReference type="ARBA" id="ARBA00023157"/>
    </source>
</evidence>
<keyword evidence="1 15" id="KW-1163">Viral penetration into host nucleus</keyword>
<keyword evidence="2 15" id="KW-0597">Phosphoprotein</keyword>
<evidence type="ECO:0000256" key="1">
    <source>
        <dbReference type="ARBA" id="ARBA00022524"/>
    </source>
</evidence>
<dbReference type="GO" id="GO:0075521">
    <property type="term" value="P:microtubule-dependent intracellular transport of viral material towards nucleus"/>
    <property type="evidence" value="ECO:0007669"/>
    <property type="project" value="UniProtKB-UniRule"/>
</dbReference>
<keyword evidence="11 15" id="KW-1176">Cytoplasmic inwards viral transport</keyword>
<dbReference type="EMBL" id="KP692118">
    <property type="protein sequence ID" value="AKZ17776.1"/>
    <property type="molecule type" value="Genomic_DNA"/>
</dbReference>
<keyword evidence="9 15" id="KW-1177">Microtubular inwards viral transport</keyword>
<evidence type="ECO:0000256" key="9">
    <source>
        <dbReference type="ARBA" id="ARBA00022952"/>
    </source>
</evidence>
<accession>A0A0K1YWE7</accession>
<comment type="caution">
    <text evidence="15">Lacks conserved residue(s) required for the propagation of feature annotation.</text>
</comment>
<organism evidence="16 17">
    <name type="scientific">Human papillomavirus</name>
    <dbReference type="NCBI Taxonomy" id="10566"/>
    <lineage>
        <taxon>Viruses</taxon>
        <taxon>Monodnaviria</taxon>
        <taxon>Shotokuvirae</taxon>
        <taxon>Cossaviricota</taxon>
        <taxon>Papovaviricetes</taxon>
        <taxon>Zurhausenvirales</taxon>
        <taxon>Papillomaviridae</taxon>
    </lineage>
</organism>
<dbReference type="GO" id="GO:0005198">
    <property type="term" value="F:structural molecule activity"/>
    <property type="evidence" value="ECO:0007669"/>
    <property type="project" value="UniProtKB-UniRule"/>
</dbReference>
<evidence type="ECO:0000256" key="7">
    <source>
        <dbReference type="ARBA" id="ARBA00022844"/>
    </source>
</evidence>
<evidence type="ECO:0000256" key="8">
    <source>
        <dbReference type="ARBA" id="ARBA00022921"/>
    </source>
</evidence>
<dbReference type="Proteomes" id="UP000138915">
    <property type="component" value="Genome"/>
</dbReference>
<keyword evidence="12 15" id="KW-0238">DNA-binding</keyword>
<comment type="PTM">
    <text evidence="15">Highly phosphorylated.</text>
</comment>
<keyword evidence="8 15" id="KW-0426">Late protein</keyword>
<dbReference type="HAMAP" id="MF_04003">
    <property type="entry name" value="PPV_L2"/>
    <property type="match status" value="1"/>
</dbReference>
<dbReference type="GO" id="GO:0046718">
    <property type="term" value="P:symbiont entry into host cell"/>
    <property type="evidence" value="ECO:0007669"/>
    <property type="project" value="UniProtKB-KW"/>
</dbReference>
<evidence type="ECO:0000256" key="10">
    <source>
        <dbReference type="ARBA" id="ARBA00023046"/>
    </source>
</evidence>
<protein>
    <recommendedName>
        <fullName evidence="15">Minor capsid protein L2</fullName>
    </recommendedName>
</protein>
<name>A0A0K1YWE7_9PAPI</name>
<keyword evidence="3 15" id="KW-0167">Capsid protein</keyword>
<evidence type="ECO:0000256" key="11">
    <source>
        <dbReference type="ARBA" id="ARBA00023120"/>
    </source>
</evidence>
<evidence type="ECO:0000256" key="4">
    <source>
        <dbReference type="ARBA" id="ARBA00022562"/>
    </source>
</evidence>
<reference evidence="17" key="1">
    <citation type="submission" date="2015-01" db="EMBL/GenBank/DDBJ databases">
        <title>Does Human Papillomavirus-Negative Condylomata Exist?</title>
        <authorList>
            <person name="Arroyo Muhr L.S."/>
            <person name="Bzhalava D."/>
            <person name="Lagheden C."/>
            <person name="Eklund C."/>
            <person name="Johansson H."/>
            <person name="Forslund O."/>
            <person name="Dillner J."/>
            <person name="Hultin E."/>
        </authorList>
    </citation>
    <scope>NUCLEOTIDE SEQUENCE [LARGE SCALE GENOMIC DNA]</scope>
</reference>
<sequence>MYKRARRTKRDSVDNLYRHCALGADCPPDVRNKVENTTLADILLQIFGSVIYLGNLGIGSGKGSGGSTGYSTITPAPRPIPKPARPSRPFGVPLDPIGGGYGSEPIGRGVPTDVIDPLSSSIVPLSEDIGEPNIIITADPGTSLGGGDVVTSSTTILNPAFENEGLPAVFSRGDESTAILDVIPAEPPVKKIAIDFTTPNDTENIVTTLATVGSEFNVFVDPLGTGDTVGLEEIELGPLNELSQFDVEEPPSTSTPADTVRRVANRAKTYYNRFVEQLPTRNKDFLLQPSRAVQFEFENPAFTDEVSLQFQQDLDEVAAAPDDDFRDIRHLGRPHLSVTEGGKIRYSRLGTRGTITTRSGLTIGQKVHFYYDFSTITSGESIELQPIGEHSNINVFINPLEESTFIDSATANTGNIGIEYPDEDLVDTLVEDFSQAHLIISQEDETGDHFAIPSLSSNVPVRAFVPDITGTFTSDLNFKKTIIDSVYPFVPLEPSFAVDVFYDFYLHPELQRRKRRYSEIF</sequence>
<comment type="similarity">
    <text evidence="15">Belongs to the papillomaviridae L2 protein family.</text>
</comment>
<evidence type="ECO:0000313" key="16">
    <source>
        <dbReference type="EMBL" id="AKZ17776.1"/>
    </source>
</evidence>
<keyword evidence="13 15" id="KW-1015">Disulfide bond</keyword>
<dbReference type="GO" id="GO:0075732">
    <property type="term" value="P:viral penetration into host nucleus"/>
    <property type="evidence" value="ECO:0007669"/>
    <property type="project" value="UniProtKB-KW"/>
</dbReference>
<dbReference type="GO" id="GO:0042025">
    <property type="term" value="C:host cell nucleus"/>
    <property type="evidence" value="ECO:0007669"/>
    <property type="project" value="UniProtKB-SubCell"/>
</dbReference>
<evidence type="ECO:0000256" key="14">
    <source>
        <dbReference type="ARBA" id="ARBA00023296"/>
    </source>
</evidence>
<dbReference type="Pfam" id="PF00513">
    <property type="entry name" value="Late_protein_L2"/>
    <property type="match status" value="1"/>
</dbReference>
<dbReference type="InterPro" id="IPR000784">
    <property type="entry name" value="Late_L2"/>
</dbReference>
<evidence type="ECO:0000256" key="6">
    <source>
        <dbReference type="ARBA" id="ARBA00022812"/>
    </source>
</evidence>
<evidence type="ECO:0000256" key="15">
    <source>
        <dbReference type="HAMAP-Rule" id="MF_04003"/>
    </source>
</evidence>
<comment type="subunit">
    <text evidence="15">Interacts with major capsid protein L1. Interacts with E2; this interaction inhibits E2 transcriptional activity but not the DNA replication function E2. Interacts with host HSPA8; this interaction is required for L2 nuclear translocation. Interacts with host importins KPNB2 and KPNB3. Forms a complex with importin alpha2-beta1 heterodimers via interaction with the importin alpha2 adapter. Interacts with host DYNLT1; this interaction is essential for virus intracellular transport during entry. Interacts (via C-terminus) with host retromer subunits VPS35 AND VPS29.</text>
</comment>
<gene>
    <name evidence="15 16" type="primary">L2</name>
</gene>